<sequence>MEDVRHILEELVVLKYVSLGDRCNHESSAKSENGGFPHPRDCSKCICPSGYGGEPAMRAPSGCGKILTAASEYQELRDLVGRKDYDRNDENDDFDFFDYWIEVCLFSTAVVQ</sequence>
<reference evidence="1" key="1">
    <citation type="submission" date="2021-06" db="EMBL/GenBank/DDBJ databases">
        <title>Parelaphostrongylus tenuis whole genome reference sequence.</title>
        <authorList>
            <person name="Garwood T.J."/>
            <person name="Larsen P.A."/>
            <person name="Fountain-Jones N.M."/>
            <person name="Garbe J.R."/>
            <person name="Macchietto M.G."/>
            <person name="Kania S.A."/>
            <person name="Gerhold R.W."/>
            <person name="Richards J.E."/>
            <person name="Wolf T.M."/>
        </authorList>
    </citation>
    <scope>NUCLEOTIDE SEQUENCE</scope>
    <source>
        <strain evidence="1">MNPRO001-30</strain>
        <tissue evidence="1">Meninges</tissue>
    </source>
</reference>
<gene>
    <name evidence="1" type="primary">NAS-31_42</name>
    <name evidence="1" type="ORF">KIN20_012731</name>
</gene>
<evidence type="ECO:0000313" key="1">
    <source>
        <dbReference type="EMBL" id="KAJ1355354.1"/>
    </source>
</evidence>
<dbReference type="AlphaFoldDB" id="A0AAD5MXB4"/>
<comment type="caution">
    <text evidence="1">The sequence shown here is derived from an EMBL/GenBank/DDBJ whole genome shotgun (WGS) entry which is preliminary data.</text>
</comment>
<dbReference type="Proteomes" id="UP001196413">
    <property type="component" value="Unassembled WGS sequence"/>
</dbReference>
<keyword evidence="2" id="KW-1185">Reference proteome</keyword>
<protein>
    <submittedName>
        <fullName evidence="1">Astacin (Peptidase M12A)</fullName>
    </submittedName>
</protein>
<organism evidence="1 2">
    <name type="scientific">Parelaphostrongylus tenuis</name>
    <name type="common">Meningeal worm</name>
    <dbReference type="NCBI Taxonomy" id="148309"/>
    <lineage>
        <taxon>Eukaryota</taxon>
        <taxon>Metazoa</taxon>
        <taxon>Ecdysozoa</taxon>
        <taxon>Nematoda</taxon>
        <taxon>Chromadorea</taxon>
        <taxon>Rhabditida</taxon>
        <taxon>Rhabditina</taxon>
        <taxon>Rhabditomorpha</taxon>
        <taxon>Strongyloidea</taxon>
        <taxon>Metastrongylidae</taxon>
        <taxon>Parelaphostrongylus</taxon>
    </lineage>
</organism>
<proteinExistence type="predicted"/>
<dbReference type="EMBL" id="JAHQIW010002455">
    <property type="protein sequence ID" value="KAJ1355354.1"/>
    <property type="molecule type" value="Genomic_DNA"/>
</dbReference>
<evidence type="ECO:0000313" key="2">
    <source>
        <dbReference type="Proteomes" id="UP001196413"/>
    </source>
</evidence>
<accession>A0AAD5MXB4</accession>
<name>A0AAD5MXB4_PARTN</name>